<dbReference type="GO" id="GO:0004518">
    <property type="term" value="F:nuclease activity"/>
    <property type="evidence" value="ECO:0007669"/>
    <property type="project" value="TreeGrafter"/>
</dbReference>
<dbReference type="GO" id="GO:0003723">
    <property type="term" value="F:RNA binding"/>
    <property type="evidence" value="ECO:0007669"/>
    <property type="project" value="TreeGrafter"/>
</dbReference>
<sequence length="136" mass="15281">MVSKNLRDDEYLLYVAICMVGLPVEVQVNDGSLYSGILHIDSFDKNRAPSPNSWESNFMWSYDNPFLSDTIEVETVDRAGTFLGSLWESKTNMVVALLQAGLAKLQNSFASVRILDAHLLARAEQSAIHQRLKVNY</sequence>
<protein>
    <recommendedName>
        <fullName evidence="5">TNase-like domain-containing protein</fullName>
    </recommendedName>
</protein>
<dbReference type="GO" id="GO:0005634">
    <property type="term" value="C:nucleus"/>
    <property type="evidence" value="ECO:0007669"/>
    <property type="project" value="TreeGrafter"/>
</dbReference>
<reference evidence="4" key="1">
    <citation type="journal article" date="2017" name="Nat. Commun.">
        <title>The asparagus genome sheds light on the origin and evolution of a young Y chromosome.</title>
        <authorList>
            <person name="Harkess A."/>
            <person name="Zhou J."/>
            <person name="Xu C."/>
            <person name="Bowers J.E."/>
            <person name="Van der Hulst R."/>
            <person name="Ayyampalayam S."/>
            <person name="Mercati F."/>
            <person name="Riccardi P."/>
            <person name="McKain M.R."/>
            <person name="Kakrana A."/>
            <person name="Tang H."/>
            <person name="Ray J."/>
            <person name="Groenendijk J."/>
            <person name="Arikit S."/>
            <person name="Mathioni S.M."/>
            <person name="Nakano M."/>
            <person name="Shan H."/>
            <person name="Telgmann-Rauber A."/>
            <person name="Kanno A."/>
            <person name="Yue Z."/>
            <person name="Chen H."/>
            <person name="Li W."/>
            <person name="Chen Y."/>
            <person name="Xu X."/>
            <person name="Zhang Y."/>
            <person name="Luo S."/>
            <person name="Chen H."/>
            <person name="Gao J."/>
            <person name="Mao Z."/>
            <person name="Pires J.C."/>
            <person name="Luo M."/>
            <person name="Kudrna D."/>
            <person name="Wing R.A."/>
            <person name="Meyers B.C."/>
            <person name="Yi K."/>
            <person name="Kong H."/>
            <person name="Lavrijsen P."/>
            <person name="Sunseri F."/>
            <person name="Falavigna A."/>
            <person name="Ye Y."/>
            <person name="Leebens-Mack J.H."/>
            <person name="Chen G."/>
        </authorList>
    </citation>
    <scope>NUCLEOTIDE SEQUENCE [LARGE SCALE GENOMIC DNA]</scope>
    <source>
        <strain evidence="4">cv. DH0086</strain>
    </source>
</reference>
<feature type="domain" description="Ataxin 2 SM" evidence="2">
    <location>
        <begin position="10"/>
        <end position="40"/>
    </location>
</feature>
<dbReference type="Proteomes" id="UP000243459">
    <property type="component" value="Chromosome 10"/>
</dbReference>
<dbReference type="InterPro" id="IPR025852">
    <property type="entry name" value="SM_dom_ATX"/>
</dbReference>
<evidence type="ECO:0000313" key="3">
    <source>
        <dbReference type="EMBL" id="ONK56797.1"/>
    </source>
</evidence>
<evidence type="ECO:0000259" key="2">
    <source>
        <dbReference type="Pfam" id="PF14438"/>
    </source>
</evidence>
<evidence type="ECO:0000313" key="4">
    <source>
        <dbReference type="Proteomes" id="UP000243459"/>
    </source>
</evidence>
<dbReference type="GO" id="GO:0005829">
    <property type="term" value="C:cytosol"/>
    <property type="evidence" value="ECO:0007669"/>
    <property type="project" value="TreeGrafter"/>
</dbReference>
<dbReference type="EMBL" id="CM007390">
    <property type="protein sequence ID" value="ONK56797.1"/>
    <property type="molecule type" value="Genomic_DNA"/>
</dbReference>
<dbReference type="Gramene" id="ONK56797">
    <property type="protein sequence ID" value="ONK56797"/>
    <property type="gene ID" value="A4U43_C10F13070"/>
</dbReference>
<dbReference type="GO" id="GO:0006402">
    <property type="term" value="P:mRNA catabolic process"/>
    <property type="evidence" value="ECO:0007669"/>
    <property type="project" value="TreeGrafter"/>
</dbReference>
<evidence type="ECO:0008006" key="5">
    <source>
        <dbReference type="Google" id="ProtNLM"/>
    </source>
</evidence>
<dbReference type="PANTHER" id="PTHR12302:SF2">
    <property type="entry name" value="STAPHYLOCOCCAL NUCLEASE DOMAIN-CONTAINING PROTEIN 1"/>
    <property type="match status" value="1"/>
</dbReference>
<dbReference type="Gene3D" id="2.40.50.90">
    <property type="match status" value="1"/>
</dbReference>
<proteinExistence type="predicted"/>
<dbReference type="Pfam" id="PF14438">
    <property type="entry name" value="SM-ATX"/>
    <property type="match status" value="1"/>
</dbReference>
<dbReference type="InterPro" id="IPR016071">
    <property type="entry name" value="Staphylococal_nuclease_OB-fold"/>
</dbReference>
<feature type="domain" description="TNase-like" evidence="1">
    <location>
        <begin position="70"/>
        <end position="132"/>
    </location>
</feature>
<dbReference type="SUPFAM" id="SSF50199">
    <property type="entry name" value="Staphylococcal nuclease"/>
    <property type="match status" value="1"/>
</dbReference>
<organism evidence="3 4">
    <name type="scientific">Asparagus officinalis</name>
    <name type="common">Garden asparagus</name>
    <dbReference type="NCBI Taxonomy" id="4686"/>
    <lineage>
        <taxon>Eukaryota</taxon>
        <taxon>Viridiplantae</taxon>
        <taxon>Streptophyta</taxon>
        <taxon>Embryophyta</taxon>
        <taxon>Tracheophyta</taxon>
        <taxon>Spermatophyta</taxon>
        <taxon>Magnoliopsida</taxon>
        <taxon>Liliopsida</taxon>
        <taxon>Asparagales</taxon>
        <taxon>Asparagaceae</taxon>
        <taxon>Asparagoideae</taxon>
        <taxon>Asparagus</taxon>
    </lineage>
</organism>
<dbReference type="PANTHER" id="PTHR12302">
    <property type="entry name" value="EBNA2 BINDING PROTEIN P100"/>
    <property type="match status" value="1"/>
</dbReference>
<dbReference type="AlphaFoldDB" id="A0A5P1E5M1"/>
<evidence type="ECO:0000259" key="1">
    <source>
        <dbReference type="Pfam" id="PF00565"/>
    </source>
</evidence>
<dbReference type="InterPro" id="IPR035437">
    <property type="entry name" value="SNase_OB-fold_sf"/>
</dbReference>
<gene>
    <name evidence="3" type="ORF">A4U43_C10F13070</name>
</gene>
<keyword evidence="4" id="KW-1185">Reference proteome</keyword>
<dbReference type="Pfam" id="PF00565">
    <property type="entry name" value="SNase"/>
    <property type="match status" value="1"/>
</dbReference>
<name>A0A5P1E5M1_ASPOF</name>
<accession>A0A5P1E5M1</accession>